<sequence>MIDLDHDKLYSSEAAAQLLGLHCATTVRRLCRQQQIRAVRIGRKWMISGREIARVRAEGTDPIGGAA</sequence>
<evidence type="ECO:0000313" key="5">
    <source>
        <dbReference type="Proteomes" id="UP000193811"/>
    </source>
</evidence>
<feature type="domain" description="Helix-turn-helix" evidence="1">
    <location>
        <begin position="9"/>
        <end position="56"/>
    </location>
</feature>
<dbReference type="EMBL" id="LQOP01000008">
    <property type="protein sequence ID" value="ORV29069.1"/>
    <property type="molecule type" value="Genomic_DNA"/>
</dbReference>
<evidence type="ECO:0000259" key="1">
    <source>
        <dbReference type="Pfam" id="PF12728"/>
    </source>
</evidence>
<proteinExistence type="predicted"/>
<dbReference type="Proteomes" id="UP000193811">
    <property type="component" value="Unassembled WGS sequence"/>
</dbReference>
<reference evidence="3 5" key="2">
    <citation type="submission" date="2016-01" db="EMBL/GenBank/DDBJ databases">
        <title>The new phylogeny of the genus Mycobacterium.</title>
        <authorList>
            <person name="Tarcisio F."/>
            <person name="Conor M."/>
            <person name="Antonella G."/>
            <person name="Elisabetta G."/>
            <person name="Giulia F.S."/>
            <person name="Sara T."/>
            <person name="Anna F."/>
            <person name="Clotilde B."/>
            <person name="Roberto B."/>
            <person name="Veronica D.S."/>
            <person name="Fabio R."/>
            <person name="Monica P."/>
            <person name="Olivier J."/>
            <person name="Enrico T."/>
            <person name="Nicola S."/>
        </authorList>
    </citation>
    <scope>NUCLEOTIDE SEQUENCE [LARGE SCALE GENOMIC DNA]</scope>
    <source>
        <strain evidence="3 5">CCUG 50187</strain>
    </source>
</reference>
<dbReference type="Pfam" id="PF12728">
    <property type="entry name" value="HTH_17"/>
    <property type="match status" value="1"/>
</dbReference>
<dbReference type="Proteomes" id="UP000182227">
    <property type="component" value="Unassembled WGS sequence"/>
</dbReference>
<dbReference type="InterPro" id="IPR041657">
    <property type="entry name" value="HTH_17"/>
</dbReference>
<evidence type="ECO:0000313" key="3">
    <source>
        <dbReference type="EMBL" id="ORV29069.1"/>
    </source>
</evidence>
<name>A0A0U1DRW9_9MYCO</name>
<keyword evidence="5" id="KW-1185">Reference proteome</keyword>
<reference evidence="2 4" key="1">
    <citation type="submission" date="2015-03" db="EMBL/GenBank/DDBJ databases">
        <authorList>
            <person name="Murphy D."/>
        </authorList>
    </citation>
    <scope>NUCLEOTIDE SEQUENCE [LARGE SCALE GENOMIC DNA]</scope>
    <source>
        <strain evidence="2 4">D16</strain>
    </source>
</reference>
<dbReference type="RefSeq" id="WP_165763077.1">
    <property type="nucleotide sequence ID" value="NZ_JACKVA010000016.1"/>
</dbReference>
<dbReference type="GeneID" id="44295120"/>
<gene>
    <name evidence="3" type="ORF">AWB98_06685</name>
    <name evidence="2" type="ORF">BN970_05074</name>
</gene>
<evidence type="ECO:0000313" key="4">
    <source>
        <dbReference type="Proteomes" id="UP000182227"/>
    </source>
</evidence>
<dbReference type="AlphaFoldDB" id="A0A0U1DRW9"/>
<dbReference type="EMBL" id="CTEF01000004">
    <property type="protein sequence ID" value="CQD21630.1"/>
    <property type="molecule type" value="Genomic_DNA"/>
</dbReference>
<evidence type="ECO:0000313" key="2">
    <source>
        <dbReference type="EMBL" id="CQD21630.1"/>
    </source>
</evidence>
<protein>
    <submittedName>
        <fullName evidence="2">Helix-turn-helix domain protein</fullName>
    </submittedName>
</protein>
<accession>A0A0U1DRW9</accession>
<organism evidence="2 4">
    <name type="scientific">Mycolicibacterium conceptionense</name>
    <dbReference type="NCBI Taxonomy" id="451644"/>
    <lineage>
        <taxon>Bacteria</taxon>
        <taxon>Bacillati</taxon>
        <taxon>Actinomycetota</taxon>
        <taxon>Actinomycetes</taxon>
        <taxon>Mycobacteriales</taxon>
        <taxon>Mycobacteriaceae</taxon>
        <taxon>Mycolicibacterium</taxon>
    </lineage>
</organism>